<dbReference type="EMBL" id="DYWI01000097">
    <property type="protein sequence ID" value="HJF65515.1"/>
    <property type="molecule type" value="Genomic_DNA"/>
</dbReference>
<dbReference type="InterPro" id="IPR051404">
    <property type="entry name" value="TA_system_antitoxin"/>
</dbReference>
<dbReference type="SUPFAM" id="SSF143100">
    <property type="entry name" value="TTHA1013/TTHA0281-like"/>
    <property type="match status" value="1"/>
</dbReference>
<evidence type="ECO:0000259" key="2">
    <source>
        <dbReference type="Pfam" id="PF15919"/>
    </source>
</evidence>
<comment type="caution">
    <text evidence="3">The sequence shown here is derived from an EMBL/GenBank/DDBJ whole genome shotgun (WGS) entry which is preliminary data.</text>
</comment>
<evidence type="ECO:0000313" key="4">
    <source>
        <dbReference type="Proteomes" id="UP000786989"/>
    </source>
</evidence>
<accession>A0A9D2UWZ5</accession>
<proteinExistence type="predicted"/>
<dbReference type="PANTHER" id="PTHR34504">
    <property type="entry name" value="ANTITOXIN HICB"/>
    <property type="match status" value="1"/>
</dbReference>
<sequence length="152" mass="16805">MAKFIFEAILTPEEEGGYSATVPALPGCFSDGETYRETIFMIADAMKTWIASALHHGEVIPPYRREQVPEGCERAVIFVETDETCVVEGPFMSAAAAARELGVSAGRITRMLDSGILDGYRSGRRTFITQESVSRRKQQPHRPGRPRKALEA</sequence>
<dbReference type="PANTHER" id="PTHR34504:SF2">
    <property type="entry name" value="UPF0150 PROTEIN SSL0259"/>
    <property type="match status" value="1"/>
</dbReference>
<dbReference type="AlphaFoldDB" id="A0A9D2UWZ5"/>
<feature type="compositionally biased region" description="Basic residues" evidence="1">
    <location>
        <begin position="135"/>
        <end position="152"/>
    </location>
</feature>
<dbReference type="Gene3D" id="3.30.160.250">
    <property type="match status" value="1"/>
</dbReference>
<protein>
    <submittedName>
        <fullName evidence="3">Type II toxin-antitoxin system HicB family antitoxin</fullName>
    </submittedName>
</protein>
<gene>
    <name evidence="3" type="ORF">K8U77_05295</name>
</gene>
<dbReference type="Proteomes" id="UP000786989">
    <property type="component" value="Unassembled WGS sequence"/>
</dbReference>
<dbReference type="Pfam" id="PF15919">
    <property type="entry name" value="HicB_lk_antitox"/>
    <property type="match status" value="1"/>
</dbReference>
<evidence type="ECO:0000256" key="1">
    <source>
        <dbReference type="SAM" id="MobiDB-lite"/>
    </source>
</evidence>
<feature type="region of interest" description="Disordered" evidence="1">
    <location>
        <begin position="131"/>
        <end position="152"/>
    </location>
</feature>
<feature type="domain" description="HicB-like antitoxin of toxin-antitoxin system" evidence="2">
    <location>
        <begin position="8"/>
        <end position="62"/>
    </location>
</feature>
<dbReference type="InterPro" id="IPR031807">
    <property type="entry name" value="HicB-like"/>
</dbReference>
<name>A0A9D2UWZ5_9ACTN</name>
<reference evidence="3" key="2">
    <citation type="submission" date="2021-09" db="EMBL/GenBank/DDBJ databases">
        <authorList>
            <person name="Gilroy R."/>
        </authorList>
    </citation>
    <scope>NUCLEOTIDE SEQUENCE</scope>
    <source>
        <strain evidence="3">ChiGjej6B6-11269</strain>
    </source>
</reference>
<reference evidence="3" key="1">
    <citation type="journal article" date="2021" name="PeerJ">
        <title>Extensive microbial diversity within the chicken gut microbiome revealed by metagenomics and culture.</title>
        <authorList>
            <person name="Gilroy R."/>
            <person name="Ravi A."/>
            <person name="Getino M."/>
            <person name="Pursley I."/>
            <person name="Horton D.L."/>
            <person name="Alikhan N.F."/>
            <person name="Baker D."/>
            <person name="Gharbi K."/>
            <person name="Hall N."/>
            <person name="Watson M."/>
            <person name="Adriaenssens E.M."/>
            <person name="Foster-Nyarko E."/>
            <person name="Jarju S."/>
            <person name="Secka A."/>
            <person name="Antonio M."/>
            <person name="Oren A."/>
            <person name="Chaudhuri R.R."/>
            <person name="La Ragione R."/>
            <person name="Hildebrand F."/>
            <person name="Pallen M.J."/>
        </authorList>
    </citation>
    <scope>NUCLEOTIDE SEQUENCE</scope>
    <source>
        <strain evidence="3">ChiGjej6B6-11269</strain>
    </source>
</reference>
<organism evidence="3 4">
    <name type="scientific">Slackia equolifaciens</name>
    <dbReference type="NCBI Taxonomy" id="498718"/>
    <lineage>
        <taxon>Bacteria</taxon>
        <taxon>Bacillati</taxon>
        <taxon>Actinomycetota</taxon>
        <taxon>Coriobacteriia</taxon>
        <taxon>Eggerthellales</taxon>
        <taxon>Eggerthellaceae</taxon>
        <taxon>Slackia</taxon>
    </lineage>
</organism>
<evidence type="ECO:0000313" key="3">
    <source>
        <dbReference type="EMBL" id="HJF65515.1"/>
    </source>
</evidence>
<dbReference type="InterPro" id="IPR035069">
    <property type="entry name" value="TTHA1013/TTHA0281-like"/>
</dbReference>